<feature type="region of interest" description="Disordered" evidence="1">
    <location>
        <begin position="141"/>
        <end position="174"/>
    </location>
</feature>
<accession>A0A8H3YG76</accession>
<gene>
    <name evidence="2" type="ORF">NliqN6_3354</name>
</gene>
<comment type="caution">
    <text evidence="2">The sequence shown here is derived from an EMBL/GenBank/DDBJ whole genome shotgun (WGS) entry which is preliminary data.</text>
</comment>
<evidence type="ECO:0000313" key="2">
    <source>
        <dbReference type="EMBL" id="GHJ86952.1"/>
    </source>
</evidence>
<proteinExistence type="predicted"/>
<organism evidence="2 3">
    <name type="scientific">Naganishia liquefaciens</name>
    <dbReference type="NCBI Taxonomy" id="104408"/>
    <lineage>
        <taxon>Eukaryota</taxon>
        <taxon>Fungi</taxon>
        <taxon>Dikarya</taxon>
        <taxon>Basidiomycota</taxon>
        <taxon>Agaricomycotina</taxon>
        <taxon>Tremellomycetes</taxon>
        <taxon>Filobasidiales</taxon>
        <taxon>Filobasidiaceae</taxon>
        <taxon>Naganishia</taxon>
    </lineage>
</organism>
<feature type="region of interest" description="Disordered" evidence="1">
    <location>
        <begin position="191"/>
        <end position="215"/>
    </location>
</feature>
<dbReference type="Proteomes" id="UP000620104">
    <property type="component" value="Unassembled WGS sequence"/>
</dbReference>
<evidence type="ECO:0000313" key="3">
    <source>
        <dbReference type="Proteomes" id="UP000620104"/>
    </source>
</evidence>
<dbReference type="EMBL" id="BLZA01000019">
    <property type="protein sequence ID" value="GHJ86952.1"/>
    <property type="molecule type" value="Genomic_DNA"/>
</dbReference>
<sequence>MSTDKIYYYDAQVHANVYFDSGKVAEGIQSIHNHLDKGYRPIDMHMHILIFASLRKRIMIHGRPAIKDHEVELANQTLFDLSRLVNQPASILGCIPTSERGSSERCTDYDVREYPVYRAANRLIKGAKGGIWDLVIENRSRGNQPQKQDQLSDEIDEDSDDPDPLAINRRGAKRDSTGRLIRVKEEKIPEREGGSCIQRARRSTSSSLTEIEDEDEEEAIKTDAWPLLGWLVDLWTRVQRNSEGLDDDAFLRQLPGHGDGGPRWSIARPMLVVRGAVDSVSGAHESDPFTIGRNMLSLLYNYTRSPSPAIDREAFLSATTSELVDLDITEGKDRMERYLEMLRSATDPEYYQTVLAKALESLISSDKPISSNLNLQDALESLSISRLSENRPRGVSLAAHAEKVTCIMTYFVVSLLSSATPQQLQESTRERRRAAIDKIFNDTRIAGSHNGFPNLARQYAECSLEDYKAVVIAVHNAL</sequence>
<keyword evidence="3" id="KW-1185">Reference proteome</keyword>
<reference evidence="2" key="1">
    <citation type="submission" date="2020-07" db="EMBL/GenBank/DDBJ databases">
        <title>Draft Genome Sequence of a Deep-Sea Yeast, Naganishia (Cryptococcus) liquefaciens strain N6.</title>
        <authorList>
            <person name="Han Y.W."/>
            <person name="Kajitani R."/>
            <person name="Morimoto H."/>
            <person name="Parhat M."/>
            <person name="Tsubouchi H."/>
            <person name="Bakenova O."/>
            <person name="Ogata M."/>
            <person name="Argunhan B."/>
            <person name="Aoki R."/>
            <person name="Kajiwara S."/>
            <person name="Itoh T."/>
            <person name="Iwasaki H."/>
        </authorList>
    </citation>
    <scope>NUCLEOTIDE SEQUENCE</scope>
    <source>
        <strain evidence="2">N6</strain>
    </source>
</reference>
<dbReference type="AlphaFoldDB" id="A0A8H3YG76"/>
<protein>
    <submittedName>
        <fullName evidence="2">Uncharacterized protein</fullName>
    </submittedName>
</protein>
<dbReference type="OrthoDB" id="2589093at2759"/>
<evidence type="ECO:0000256" key="1">
    <source>
        <dbReference type="SAM" id="MobiDB-lite"/>
    </source>
</evidence>
<feature type="compositionally biased region" description="Acidic residues" evidence="1">
    <location>
        <begin position="151"/>
        <end position="163"/>
    </location>
</feature>
<name>A0A8H3YG76_9TREE</name>